<reference evidence="3" key="2">
    <citation type="submission" date="2023-05" db="EMBL/GenBank/DDBJ databases">
        <authorList>
            <consortium name="Lawrence Berkeley National Laboratory"/>
            <person name="Steindorff A."/>
            <person name="Hensen N."/>
            <person name="Bonometti L."/>
            <person name="Westerberg I."/>
            <person name="Brannstrom I.O."/>
            <person name="Guillou S."/>
            <person name="Cros-Aarteil S."/>
            <person name="Calhoun S."/>
            <person name="Haridas S."/>
            <person name="Kuo A."/>
            <person name="Mondo S."/>
            <person name="Pangilinan J."/>
            <person name="Riley R."/>
            <person name="Labutti K."/>
            <person name="Andreopoulos B."/>
            <person name="Lipzen A."/>
            <person name="Chen C."/>
            <person name="Yanf M."/>
            <person name="Daum C."/>
            <person name="Ng V."/>
            <person name="Clum A."/>
            <person name="Ohm R."/>
            <person name="Martin F."/>
            <person name="Silar P."/>
            <person name="Natvig D."/>
            <person name="Lalanne C."/>
            <person name="Gautier V."/>
            <person name="Ament-Velasquez S.L."/>
            <person name="Kruys A."/>
            <person name="Hutchinson M.I."/>
            <person name="Powell A.J."/>
            <person name="Barry K."/>
            <person name="Miller A.N."/>
            <person name="Grigoriev I.V."/>
            <person name="Debuchy R."/>
            <person name="Gladieux P."/>
            <person name="Thoren M.H."/>
            <person name="Johannesson H."/>
        </authorList>
    </citation>
    <scope>NUCLEOTIDE SEQUENCE</scope>
    <source>
        <strain evidence="3">CBS 508.74</strain>
    </source>
</reference>
<dbReference type="GO" id="GO:0070290">
    <property type="term" value="F:N-acylphosphatidylethanolamine-specific phospholipase D activity"/>
    <property type="evidence" value="ECO:0007669"/>
    <property type="project" value="TreeGrafter"/>
</dbReference>
<gene>
    <name evidence="3" type="ORF">N656DRAFT_779767</name>
</gene>
<sequence length="538" mass="59636">MLLAISDVWKSESTRPPPDHHIIRAPTAHGDSGWASYIPSWAPSPRRTRPSLSKNPIAGFRNPWPSWHKPTASEIWDSFSWGADDDPCIDLAASHLDGEHPATKFEPSQLPNFSDLSDWPGSLGAKAARLLRIEKPDFSFPPGNTRAKVTWLGHASVLVQLPSITPGEDQPVRCLFDPTFSMRCSPSQNAGPIRSYPPPCDVAHLPPIHAVFISHNHYDHMDCDTLVAIWKHSHDSVRFFVPLGNKPRLMEWGIFADRVTEMDWWDSAGLIYPSSIGGQIVVTCTPAQHNSWRSGVDADSTLWSSWCVEHYAPDQQKQPYRVFFAGDTGYQFHGDPSWPPRPPRLGSFEPASPPAASTQKRGREEVRELPPCPAFAQIRERIGPQHLLLLPVSVGASFAYLRSFVPLPDWINPFPRHSPGVTGANHMPPWDAVQVLKVMTESEENVETDDGREEAAEVMPIVAVAMHWGTFVTEPIEVLKTLGQLEWACQQHGVRFARSLDGLDAAGKEADGPNGSVERPGLSEPWFVALNHGQSVTV</sequence>
<organism evidence="3 4">
    <name type="scientific">Canariomyces notabilis</name>
    <dbReference type="NCBI Taxonomy" id="2074819"/>
    <lineage>
        <taxon>Eukaryota</taxon>
        <taxon>Fungi</taxon>
        <taxon>Dikarya</taxon>
        <taxon>Ascomycota</taxon>
        <taxon>Pezizomycotina</taxon>
        <taxon>Sordariomycetes</taxon>
        <taxon>Sordariomycetidae</taxon>
        <taxon>Sordariales</taxon>
        <taxon>Chaetomiaceae</taxon>
        <taxon>Canariomyces</taxon>
    </lineage>
</organism>
<dbReference type="Pfam" id="PF12706">
    <property type="entry name" value="Lactamase_B_2"/>
    <property type="match status" value="1"/>
</dbReference>
<evidence type="ECO:0000313" key="4">
    <source>
        <dbReference type="Proteomes" id="UP001302812"/>
    </source>
</evidence>
<keyword evidence="4" id="KW-1185">Reference proteome</keyword>
<accession>A0AAN6TD58</accession>
<evidence type="ECO:0000259" key="2">
    <source>
        <dbReference type="Pfam" id="PF12706"/>
    </source>
</evidence>
<dbReference type="GO" id="GO:0070292">
    <property type="term" value="P:N-acylphosphatidylethanolamine metabolic process"/>
    <property type="evidence" value="ECO:0007669"/>
    <property type="project" value="TreeGrafter"/>
</dbReference>
<dbReference type="SUPFAM" id="SSF56281">
    <property type="entry name" value="Metallo-hydrolase/oxidoreductase"/>
    <property type="match status" value="1"/>
</dbReference>
<dbReference type="Gene3D" id="3.60.15.10">
    <property type="entry name" value="Ribonuclease Z/Hydroxyacylglutathione hydrolase-like"/>
    <property type="match status" value="1"/>
</dbReference>
<feature type="domain" description="Metallo-beta-lactamase" evidence="2">
    <location>
        <begin position="173"/>
        <end position="330"/>
    </location>
</feature>
<protein>
    <submittedName>
        <fullName evidence="3">Metallo-hydrolase/oxidoreductase</fullName>
    </submittedName>
</protein>
<dbReference type="RefSeq" id="XP_064669813.1">
    <property type="nucleotide sequence ID" value="XM_064815251.1"/>
</dbReference>
<feature type="region of interest" description="Disordered" evidence="1">
    <location>
        <begin position="335"/>
        <end position="367"/>
    </location>
</feature>
<dbReference type="GeneID" id="89939376"/>
<dbReference type="InterPro" id="IPR001279">
    <property type="entry name" value="Metallo-B-lactamas"/>
</dbReference>
<name>A0AAN6TD58_9PEZI</name>
<dbReference type="AlphaFoldDB" id="A0AAN6TD58"/>
<evidence type="ECO:0000256" key="1">
    <source>
        <dbReference type="SAM" id="MobiDB-lite"/>
    </source>
</evidence>
<dbReference type="EMBL" id="MU853343">
    <property type="protein sequence ID" value="KAK4112243.1"/>
    <property type="molecule type" value="Genomic_DNA"/>
</dbReference>
<dbReference type="GO" id="GO:0070291">
    <property type="term" value="P:N-acylethanolamine metabolic process"/>
    <property type="evidence" value="ECO:0007669"/>
    <property type="project" value="TreeGrafter"/>
</dbReference>
<dbReference type="Proteomes" id="UP001302812">
    <property type="component" value="Unassembled WGS sequence"/>
</dbReference>
<comment type="caution">
    <text evidence="3">The sequence shown here is derived from an EMBL/GenBank/DDBJ whole genome shotgun (WGS) entry which is preliminary data.</text>
</comment>
<dbReference type="GO" id="GO:0005737">
    <property type="term" value="C:cytoplasm"/>
    <property type="evidence" value="ECO:0007669"/>
    <property type="project" value="TreeGrafter"/>
</dbReference>
<dbReference type="PANTHER" id="PTHR15032:SF27">
    <property type="entry name" value="N-ACYL-PHOSPHATIDYLETHANOLAMINE-HYDROLYZING PHOSPHOLIPASE D"/>
    <property type="match status" value="1"/>
</dbReference>
<evidence type="ECO:0000313" key="3">
    <source>
        <dbReference type="EMBL" id="KAK4112243.1"/>
    </source>
</evidence>
<proteinExistence type="predicted"/>
<dbReference type="InterPro" id="IPR036866">
    <property type="entry name" value="RibonucZ/Hydroxyglut_hydro"/>
</dbReference>
<reference evidence="3" key="1">
    <citation type="journal article" date="2023" name="Mol. Phylogenet. Evol.">
        <title>Genome-scale phylogeny and comparative genomics of the fungal order Sordariales.</title>
        <authorList>
            <person name="Hensen N."/>
            <person name="Bonometti L."/>
            <person name="Westerberg I."/>
            <person name="Brannstrom I.O."/>
            <person name="Guillou S."/>
            <person name="Cros-Aarteil S."/>
            <person name="Calhoun S."/>
            <person name="Haridas S."/>
            <person name="Kuo A."/>
            <person name="Mondo S."/>
            <person name="Pangilinan J."/>
            <person name="Riley R."/>
            <person name="LaButti K."/>
            <person name="Andreopoulos B."/>
            <person name="Lipzen A."/>
            <person name="Chen C."/>
            <person name="Yan M."/>
            <person name="Daum C."/>
            <person name="Ng V."/>
            <person name="Clum A."/>
            <person name="Steindorff A."/>
            <person name="Ohm R.A."/>
            <person name="Martin F."/>
            <person name="Silar P."/>
            <person name="Natvig D.O."/>
            <person name="Lalanne C."/>
            <person name="Gautier V."/>
            <person name="Ament-Velasquez S.L."/>
            <person name="Kruys A."/>
            <person name="Hutchinson M.I."/>
            <person name="Powell A.J."/>
            <person name="Barry K."/>
            <person name="Miller A.N."/>
            <person name="Grigoriev I.V."/>
            <person name="Debuchy R."/>
            <person name="Gladieux P."/>
            <person name="Hiltunen Thoren M."/>
            <person name="Johannesson H."/>
        </authorList>
    </citation>
    <scope>NUCLEOTIDE SEQUENCE</scope>
    <source>
        <strain evidence="3">CBS 508.74</strain>
    </source>
</reference>
<dbReference type="PANTHER" id="PTHR15032">
    <property type="entry name" value="N-ACYL-PHOSPHATIDYLETHANOLAMINE-HYDROLYZING PHOSPHOLIPASE D"/>
    <property type="match status" value="1"/>
</dbReference>